<evidence type="ECO:0000313" key="2">
    <source>
        <dbReference type="Proteomes" id="UP000231530"/>
    </source>
</evidence>
<proteinExistence type="predicted"/>
<gene>
    <name evidence="1" type="ORF">COU32_04405</name>
</gene>
<dbReference type="Proteomes" id="UP000231530">
    <property type="component" value="Unassembled WGS sequence"/>
</dbReference>
<sequence>MAMATVMSWFWKKYGDSHSALRPVKEGDLGNLGWWARLTGKTPTFEKCKMTYDERVGLYGKEISHVQIRRRRFGGVAYYEVTDEHDKRIDLTQKEILGEVEFDGIGQPFTVFLVWLPGEHPSEKS</sequence>
<protein>
    <submittedName>
        <fullName evidence="1">Uncharacterized protein</fullName>
    </submittedName>
</protein>
<comment type="caution">
    <text evidence="1">The sequence shown here is derived from an EMBL/GenBank/DDBJ whole genome shotgun (WGS) entry which is preliminary data.</text>
</comment>
<dbReference type="AlphaFoldDB" id="A0A2H0TUY5"/>
<dbReference type="EMBL" id="PFBY01000047">
    <property type="protein sequence ID" value="PIR75983.1"/>
    <property type="molecule type" value="Genomic_DNA"/>
</dbReference>
<accession>A0A2H0TUY5</accession>
<evidence type="ECO:0000313" key="1">
    <source>
        <dbReference type="EMBL" id="PIR75983.1"/>
    </source>
</evidence>
<name>A0A2H0TUY5_9BACT</name>
<organism evidence="1 2">
    <name type="scientific">Candidatus Magasanikbacteria bacterium CG10_big_fil_rev_8_21_14_0_10_42_10</name>
    <dbReference type="NCBI Taxonomy" id="1974649"/>
    <lineage>
        <taxon>Bacteria</taxon>
        <taxon>Candidatus Magasanikiibacteriota</taxon>
    </lineage>
</organism>
<reference evidence="2" key="1">
    <citation type="submission" date="2017-09" db="EMBL/GenBank/DDBJ databases">
        <title>Depth-based differentiation of microbial function through sediment-hosted aquifers and enrichment of novel symbionts in the deep terrestrial subsurface.</title>
        <authorList>
            <person name="Probst A.J."/>
            <person name="Ladd B."/>
            <person name="Jarett J.K."/>
            <person name="Geller-Mcgrath D.E."/>
            <person name="Sieber C.M.K."/>
            <person name="Emerson J.B."/>
            <person name="Anantharaman K."/>
            <person name="Thomas B.C."/>
            <person name="Malmstrom R."/>
            <person name="Stieglmeier M."/>
            <person name="Klingl A."/>
            <person name="Woyke T."/>
            <person name="Ryan C.M."/>
            <person name="Banfield J.F."/>
        </authorList>
    </citation>
    <scope>NUCLEOTIDE SEQUENCE [LARGE SCALE GENOMIC DNA]</scope>
</reference>